<accession>A0A8E0RQ31</accession>
<keyword evidence="1" id="KW-1133">Transmembrane helix</keyword>
<dbReference type="OrthoDB" id="6271936at2759"/>
<feature type="transmembrane region" description="Helical" evidence="1">
    <location>
        <begin position="514"/>
        <end position="543"/>
    </location>
</feature>
<evidence type="ECO:0000313" key="3">
    <source>
        <dbReference type="Proteomes" id="UP000728185"/>
    </source>
</evidence>
<evidence type="ECO:0000256" key="1">
    <source>
        <dbReference type="SAM" id="Phobius"/>
    </source>
</evidence>
<feature type="transmembrane region" description="Helical" evidence="1">
    <location>
        <begin position="454"/>
        <end position="483"/>
    </location>
</feature>
<dbReference type="Proteomes" id="UP000728185">
    <property type="component" value="Unassembled WGS sequence"/>
</dbReference>
<reference evidence="2" key="1">
    <citation type="submission" date="2019-05" db="EMBL/GenBank/DDBJ databases">
        <title>Annotation for the trematode Fasciolopsis buski.</title>
        <authorList>
            <person name="Choi Y.-J."/>
        </authorList>
    </citation>
    <scope>NUCLEOTIDE SEQUENCE</scope>
    <source>
        <strain evidence="2">HT</strain>
        <tissue evidence="2">Whole worm</tissue>
    </source>
</reference>
<organism evidence="2 3">
    <name type="scientific">Fasciolopsis buskii</name>
    <dbReference type="NCBI Taxonomy" id="27845"/>
    <lineage>
        <taxon>Eukaryota</taxon>
        <taxon>Metazoa</taxon>
        <taxon>Spiralia</taxon>
        <taxon>Lophotrochozoa</taxon>
        <taxon>Platyhelminthes</taxon>
        <taxon>Trematoda</taxon>
        <taxon>Digenea</taxon>
        <taxon>Plagiorchiida</taxon>
        <taxon>Echinostomata</taxon>
        <taxon>Echinostomatoidea</taxon>
        <taxon>Fasciolidae</taxon>
        <taxon>Fasciolopsis</taxon>
    </lineage>
</organism>
<feature type="transmembrane region" description="Helical" evidence="1">
    <location>
        <begin position="90"/>
        <end position="123"/>
    </location>
</feature>
<sequence>MGTAVQVQLSNGFVNFANSFASSYTAGIFNLLFIPKEDEATGQTVLQFASFAGLTDLRVAHQSFIGRVQNIPVWSVLPEESQFGPVKHNIYWILLLILALICLIALVIACVLLTITCCCGKCMKNGCNRKKKMKENIYAPSSSEPSAAMRQNRNCGPNRGRVYLSIGIICIIELVVLYGLCVPAFYSLSTLDSPGTSSAVRDAENIGQPNGTNRSTSFKLSTSFGMALDQLQVFLENIAPEGGAETDRTIASVNASLANNLALLVRGILNRLLISYEVQPVLDQGDQLQSSLIVLLNTTEYISNVSGQILNDMSTLQGEIHGYRTALTKAFGDLCPKLTSSLIGPACLSLQSHTSVLTYNFDSSAILVEPSIVLSELTAIFGVNLTTLNEKINTLRGELNDQADTILNQTLNQFDLNSLFDPIKQLWTNVSTELNPTLNTVKKSRVSVEKVADLYQLTVVVFGYVLLVVCLILLVALTVYLLIYGSECHERSLLTESNNGSDTYPPAHISPKPLMITIAVSGIILFLLLVIRAALIVISVIAMNDVCRYGITPAGQNQTDAVMNLYLQSVWPTFIDRIQLQPEVKAMTQLSAPRNVVQGLLVRCPDNLRTVANGTIPTAPTTTPTGLLPLIGLDNIVNVTGVLQSSTVQNAIQNNEKTLVDEILKVNFASYIPSDIDNIFTVIENITYYLDNSNYNKTIEQLIVPQINTTAVNQYVQQLQSFASPLAETHSEARTILITASAIEARMQTADSEYKKANRLGQAFIALQQQSNFTGHLRIINASLTNLKSILTNSTLIEEPIRPAYQSSVQNFLGNMSLDLETETTRFTGALLPCHRLSSAVSITVQTFCANSAAIQGLGSNSLIAFAITFILLITFLCFQIFIQLHQKHCLHASNQGIPLYLFVRYIHKTKNE</sequence>
<name>A0A8E0RQ31_9TREM</name>
<gene>
    <name evidence="2" type="ORF">FBUS_00015</name>
</gene>
<feature type="transmembrane region" description="Helical" evidence="1">
    <location>
        <begin position="162"/>
        <end position="186"/>
    </location>
</feature>
<feature type="transmembrane region" description="Helical" evidence="1">
    <location>
        <begin position="863"/>
        <end position="883"/>
    </location>
</feature>
<comment type="caution">
    <text evidence="2">The sequence shown here is derived from an EMBL/GenBank/DDBJ whole genome shotgun (WGS) entry which is preliminary data.</text>
</comment>
<keyword evidence="1" id="KW-0472">Membrane</keyword>
<evidence type="ECO:0000313" key="2">
    <source>
        <dbReference type="EMBL" id="KAA0186262.1"/>
    </source>
</evidence>
<proteinExistence type="predicted"/>
<protein>
    <submittedName>
        <fullName evidence="2">Uncharacterized protein</fullName>
    </submittedName>
</protein>
<dbReference type="EMBL" id="LUCM01009864">
    <property type="protein sequence ID" value="KAA0186262.1"/>
    <property type="molecule type" value="Genomic_DNA"/>
</dbReference>
<dbReference type="AlphaFoldDB" id="A0A8E0RQ31"/>
<keyword evidence="1" id="KW-0812">Transmembrane</keyword>
<keyword evidence="3" id="KW-1185">Reference proteome</keyword>